<accession>B6JZI7</accession>
<dbReference type="PANTHER" id="PTHR12425">
    <property type="entry name" value="SYNEMBRYN"/>
    <property type="match status" value="1"/>
</dbReference>
<dbReference type="GO" id="GO:0001965">
    <property type="term" value="F:G-protein alpha-subunit binding"/>
    <property type="evidence" value="ECO:0000318"/>
    <property type="project" value="GO_Central"/>
</dbReference>
<keyword evidence="6" id="KW-1185">Reference proteome</keyword>
<evidence type="ECO:0000256" key="2">
    <source>
        <dbReference type="ARBA" id="ARBA00022658"/>
    </source>
</evidence>
<name>B6JZI7_SCHJY</name>
<organism evidence="4 6">
    <name type="scientific">Schizosaccharomyces japonicus (strain yFS275 / FY16936)</name>
    <name type="common">Fission yeast</name>
    <dbReference type="NCBI Taxonomy" id="402676"/>
    <lineage>
        <taxon>Eukaryota</taxon>
        <taxon>Fungi</taxon>
        <taxon>Dikarya</taxon>
        <taxon>Ascomycota</taxon>
        <taxon>Taphrinomycotina</taxon>
        <taxon>Schizosaccharomycetes</taxon>
        <taxon>Schizosaccharomycetales</taxon>
        <taxon>Schizosaccharomycetaceae</taxon>
        <taxon>Schizosaccharomyces</taxon>
    </lineage>
</organism>
<keyword evidence="2" id="KW-0344">Guanine-nucleotide releasing factor</keyword>
<dbReference type="GeneID" id="7047875"/>
<dbReference type="JaponicusDB" id="SJAG_02027">
    <property type="gene designation" value="ric8"/>
</dbReference>
<comment type="similarity">
    <text evidence="1">Belongs to the synembryn family.</text>
</comment>
<dbReference type="AlphaFoldDB" id="B6JZI7"/>
<evidence type="ECO:0000313" key="6">
    <source>
        <dbReference type="Proteomes" id="UP000001744"/>
    </source>
</evidence>
<evidence type="ECO:0000313" key="4">
    <source>
        <dbReference type="EMBL" id="EEB06955.1"/>
    </source>
</evidence>
<dbReference type="InterPro" id="IPR019318">
    <property type="entry name" value="Gua_nucleotide_exch_fac_Ric8"/>
</dbReference>
<keyword evidence="3" id="KW-0143">Chaperone</keyword>
<dbReference type="Proteomes" id="UP000001744">
    <property type="component" value="Unassembled WGS sequence"/>
</dbReference>
<dbReference type="RefSeq" id="XP_002173248.1">
    <property type="nucleotide sequence ID" value="XM_002173212.1"/>
</dbReference>
<proteinExistence type="inferred from homology"/>
<evidence type="ECO:0000313" key="5">
    <source>
        <dbReference type="JaponicusDB" id="SJAG_02027"/>
    </source>
</evidence>
<dbReference type="PANTHER" id="PTHR12425:SF5">
    <property type="entry name" value="SYNEMBRYN"/>
    <property type="match status" value="1"/>
</dbReference>
<dbReference type="eggNOG" id="KOG4464">
    <property type="taxonomic scope" value="Eukaryota"/>
</dbReference>
<evidence type="ECO:0000256" key="1">
    <source>
        <dbReference type="ARBA" id="ARBA00009049"/>
    </source>
</evidence>
<dbReference type="GO" id="GO:0007186">
    <property type="term" value="P:G protein-coupled receptor signaling pathway"/>
    <property type="evidence" value="ECO:0000318"/>
    <property type="project" value="GO_Central"/>
</dbReference>
<dbReference type="GO" id="GO:0005085">
    <property type="term" value="F:guanyl-nucleotide exchange factor activity"/>
    <property type="evidence" value="ECO:0000318"/>
    <property type="project" value="GO_Central"/>
</dbReference>
<evidence type="ECO:0000256" key="3">
    <source>
        <dbReference type="ARBA" id="ARBA00023186"/>
    </source>
</evidence>
<dbReference type="EMBL" id="KE651168">
    <property type="protein sequence ID" value="EEB06955.1"/>
    <property type="molecule type" value="Genomic_DNA"/>
</dbReference>
<dbReference type="VEuPathDB" id="FungiDB:SJAG_02027"/>
<dbReference type="HOGENOM" id="CLU_634856_0_0_1"/>
<reference evidence="4 6" key="1">
    <citation type="journal article" date="2011" name="Science">
        <title>Comparative functional genomics of the fission yeasts.</title>
        <authorList>
            <person name="Rhind N."/>
            <person name="Chen Z."/>
            <person name="Yassour M."/>
            <person name="Thompson D.A."/>
            <person name="Haas B.J."/>
            <person name="Habib N."/>
            <person name="Wapinski I."/>
            <person name="Roy S."/>
            <person name="Lin M.F."/>
            <person name="Heiman D.I."/>
            <person name="Young S.K."/>
            <person name="Furuya K."/>
            <person name="Guo Y."/>
            <person name="Pidoux A."/>
            <person name="Chen H.M."/>
            <person name="Robbertse B."/>
            <person name="Goldberg J.M."/>
            <person name="Aoki K."/>
            <person name="Bayne E.H."/>
            <person name="Berlin A.M."/>
            <person name="Desjardins C.A."/>
            <person name="Dobbs E."/>
            <person name="Dukaj L."/>
            <person name="Fan L."/>
            <person name="FitzGerald M.G."/>
            <person name="French C."/>
            <person name="Gujja S."/>
            <person name="Hansen K."/>
            <person name="Keifenheim D."/>
            <person name="Levin J.Z."/>
            <person name="Mosher R.A."/>
            <person name="Mueller C.A."/>
            <person name="Pfiffner J."/>
            <person name="Priest M."/>
            <person name="Russ C."/>
            <person name="Smialowska A."/>
            <person name="Swoboda P."/>
            <person name="Sykes S.M."/>
            <person name="Vaughn M."/>
            <person name="Vengrova S."/>
            <person name="Yoder R."/>
            <person name="Zeng Q."/>
            <person name="Allshire R."/>
            <person name="Baulcombe D."/>
            <person name="Birren B.W."/>
            <person name="Brown W."/>
            <person name="Ekwall K."/>
            <person name="Kellis M."/>
            <person name="Leatherwood J."/>
            <person name="Levin H."/>
            <person name="Margalit H."/>
            <person name="Martienssen R."/>
            <person name="Nieduszynski C.A."/>
            <person name="Spatafora J.W."/>
            <person name="Friedman N."/>
            <person name="Dalgaard J.Z."/>
            <person name="Baumann P."/>
            <person name="Niki H."/>
            <person name="Regev A."/>
            <person name="Nusbaum C."/>
        </authorList>
    </citation>
    <scope>NUCLEOTIDE SEQUENCE [LARGE SCALE GENOMIC DNA]</scope>
    <source>
        <strain evidence="6">yFS275 / FY16936</strain>
    </source>
</reference>
<dbReference type="OrthoDB" id="5585685at2759"/>
<sequence length="432" mass="47582">MPDSKSTVDLLSFSERDNGSFIPTICSKLNDLLKPTAWELSANLIEIAVSLKFLRKKSREKDACQKISNALCLNSACQIALLRLLFLLCVGENDFDRTWTFRIIEPGLQLALGGTVVLNNLSTEPVSASVLDELLRLAYAVGSSKDLPKSYSTAQLSPFVIQLWKETGTRDPSYTSNTSWHIVNALLVLPLQNLTSSSLYQITDIALTALDVLLPLKGIQLLEAGNASFKVPNFASVFLTAKELEVRLSPLLALLQNIVKVNDTQTCRLLESRLFPSEADRSASLAFGSGLPSRLLRLLVIPCFLQMPQQVAHLYYSLCRENAKVLTDTIGFGYASGILRVCQEPTDSTVSKDSLFSGLSTATADNVNPITGGRTESEKPVPEMSMEEKEREAERLFVLFQRLEKNGMIQVENPVKKAVRSGLFENSNDNNA</sequence>
<protein>
    <submittedName>
        <fullName evidence="4">Ric8 family guanine nucleotide exchange factor synembryn family protein</fullName>
    </submittedName>
</protein>
<dbReference type="STRING" id="402676.B6JZI7"/>
<gene>
    <name evidence="5" type="primary">ric8</name>
    <name evidence="4" type="ORF">SJAG_02027</name>
</gene>
<dbReference type="GO" id="GO:0005737">
    <property type="term" value="C:cytoplasm"/>
    <property type="evidence" value="ECO:0000318"/>
    <property type="project" value="GO_Central"/>
</dbReference>
<dbReference type="Pfam" id="PF10165">
    <property type="entry name" value="Ric8"/>
    <property type="match status" value="1"/>
</dbReference>